<reference evidence="1 2" key="1">
    <citation type="journal article" date="2019" name="Int. J. Syst. Evol. Microbiol.">
        <title>The Global Catalogue of Microorganisms (GCM) 10K type strain sequencing project: providing services to taxonomists for standard genome sequencing and annotation.</title>
        <authorList>
            <consortium name="The Broad Institute Genomics Platform"/>
            <consortium name="The Broad Institute Genome Sequencing Center for Infectious Disease"/>
            <person name="Wu L."/>
            <person name="Ma J."/>
        </authorList>
    </citation>
    <scope>NUCLEOTIDE SEQUENCE [LARGE SCALE GENOMIC DNA]</scope>
    <source>
        <strain evidence="1 2">JCM 4358</strain>
    </source>
</reference>
<protein>
    <submittedName>
        <fullName evidence="1">Uncharacterized protein</fullName>
    </submittedName>
</protein>
<dbReference type="Proteomes" id="UP001499986">
    <property type="component" value="Unassembled WGS sequence"/>
</dbReference>
<dbReference type="EMBL" id="BAAASE010000005">
    <property type="protein sequence ID" value="GAA2404139.1"/>
    <property type="molecule type" value="Genomic_DNA"/>
</dbReference>
<sequence>MLPYERRLLDAIDEVRESPFCDVMYEEMGPGAARRNPMGVFDLMAEDGIELTERIKEALFPHRFMALHWVSTQPELPLVGDFRVMNIGASRGVGLRNLDDHAWYESDKELLSQLTILDDASRGGSGQLTTMRFLPGVSSPEIWYLDRFHTFVKLDMDYRDYLDNLIITKGVIGWQYLFADVSLGADEFGSTLDDLRTMLRVFPEQFPDHDYAPLQERLEARL</sequence>
<accession>A0ABN3IGU7</accession>
<organism evidence="1 2">
    <name type="scientific">Streptomyces coeruleofuscus</name>
    <dbReference type="NCBI Taxonomy" id="66879"/>
    <lineage>
        <taxon>Bacteria</taxon>
        <taxon>Bacillati</taxon>
        <taxon>Actinomycetota</taxon>
        <taxon>Actinomycetes</taxon>
        <taxon>Kitasatosporales</taxon>
        <taxon>Streptomycetaceae</taxon>
        <taxon>Streptomyces</taxon>
    </lineage>
</organism>
<gene>
    <name evidence="1" type="ORF">GCM10010255_42970</name>
</gene>
<evidence type="ECO:0000313" key="1">
    <source>
        <dbReference type="EMBL" id="GAA2404139.1"/>
    </source>
</evidence>
<evidence type="ECO:0000313" key="2">
    <source>
        <dbReference type="Proteomes" id="UP001499986"/>
    </source>
</evidence>
<proteinExistence type="predicted"/>
<dbReference type="RefSeq" id="WP_086855155.1">
    <property type="nucleotide sequence ID" value="NZ_BAAASE010000005.1"/>
</dbReference>
<name>A0ABN3IGU7_9ACTN</name>
<keyword evidence="2" id="KW-1185">Reference proteome</keyword>
<comment type="caution">
    <text evidence="1">The sequence shown here is derived from an EMBL/GenBank/DDBJ whole genome shotgun (WGS) entry which is preliminary data.</text>
</comment>